<evidence type="ECO:0000313" key="1">
    <source>
        <dbReference type="EMBL" id="MDN3919047.1"/>
    </source>
</evidence>
<reference evidence="1 2" key="1">
    <citation type="submission" date="2023-06" db="EMBL/GenBank/DDBJ databases">
        <title>Pelomonas sp. PFR6 16S ribosomal RNA gene Genome sequencing and assembly.</title>
        <authorList>
            <person name="Woo H."/>
        </authorList>
    </citation>
    <scope>NUCLEOTIDE SEQUENCE [LARGE SCALE GENOMIC DNA]</scope>
    <source>
        <strain evidence="1 2">PFR6</strain>
    </source>
</reference>
<sequence length="60" mass="6729">MRAWLAGSAALRPDEARRLLEQAVDGRQLVDEPALHWRAVKARVAGASNWAQMGFRLMLN</sequence>
<accession>A0ABT8DKV9</accession>
<dbReference type="Proteomes" id="UP001228044">
    <property type="component" value="Unassembled WGS sequence"/>
</dbReference>
<organism evidence="1 2">
    <name type="scientific">Roseateles violae</name>
    <dbReference type="NCBI Taxonomy" id="3058042"/>
    <lineage>
        <taxon>Bacteria</taxon>
        <taxon>Pseudomonadati</taxon>
        <taxon>Pseudomonadota</taxon>
        <taxon>Betaproteobacteria</taxon>
        <taxon>Burkholderiales</taxon>
        <taxon>Sphaerotilaceae</taxon>
        <taxon>Roseateles</taxon>
    </lineage>
</organism>
<comment type="caution">
    <text evidence="1">The sequence shown here is derived from an EMBL/GenBank/DDBJ whole genome shotgun (WGS) entry which is preliminary data.</text>
</comment>
<proteinExistence type="predicted"/>
<evidence type="ECO:0000313" key="2">
    <source>
        <dbReference type="Proteomes" id="UP001228044"/>
    </source>
</evidence>
<gene>
    <name evidence="1" type="ORF">QWJ38_02025</name>
</gene>
<keyword evidence="2" id="KW-1185">Reference proteome</keyword>
<dbReference type="RefSeq" id="WP_290357367.1">
    <property type="nucleotide sequence ID" value="NZ_JAUHHC010000001.1"/>
</dbReference>
<protein>
    <submittedName>
        <fullName evidence="1">Uncharacterized protein</fullName>
    </submittedName>
</protein>
<dbReference type="EMBL" id="JAUHHC010000001">
    <property type="protein sequence ID" value="MDN3919047.1"/>
    <property type="molecule type" value="Genomic_DNA"/>
</dbReference>
<name>A0ABT8DKV9_9BURK</name>